<evidence type="ECO:0000313" key="2">
    <source>
        <dbReference type="Proteomes" id="UP000234681"/>
    </source>
</evidence>
<accession>A6IX15</accession>
<evidence type="ECO:0000313" key="1">
    <source>
        <dbReference type="EMBL" id="EDM14447.1"/>
    </source>
</evidence>
<gene>
    <name evidence="1" type="ORF">rCG_46615</name>
</gene>
<sequence>MGKTEKTLLSVYSLHDVFIRKVKMLKNSMFELRELKESHAE</sequence>
<organism evidence="1 2">
    <name type="scientific">Rattus norvegicus</name>
    <name type="common">Rat</name>
    <dbReference type="NCBI Taxonomy" id="10116"/>
    <lineage>
        <taxon>Eukaryota</taxon>
        <taxon>Metazoa</taxon>
        <taxon>Chordata</taxon>
        <taxon>Craniata</taxon>
        <taxon>Vertebrata</taxon>
        <taxon>Euteleostomi</taxon>
        <taxon>Mammalia</taxon>
        <taxon>Eutheria</taxon>
        <taxon>Euarchontoglires</taxon>
        <taxon>Glires</taxon>
        <taxon>Rodentia</taxon>
        <taxon>Myomorpha</taxon>
        <taxon>Muroidea</taxon>
        <taxon>Muridae</taxon>
        <taxon>Murinae</taxon>
        <taxon>Rattus</taxon>
    </lineage>
</organism>
<dbReference type="AlphaFoldDB" id="A6IX15"/>
<name>A6IX15_RAT</name>
<reference evidence="2" key="1">
    <citation type="submission" date="2005-09" db="EMBL/GenBank/DDBJ databases">
        <authorList>
            <person name="Mural R.J."/>
            <person name="Li P.W."/>
            <person name="Adams M.D."/>
            <person name="Amanatides P.G."/>
            <person name="Baden-Tillson H."/>
            <person name="Barnstead M."/>
            <person name="Chin S.H."/>
            <person name="Dew I."/>
            <person name="Evans C.A."/>
            <person name="Ferriera S."/>
            <person name="Flanigan M."/>
            <person name="Fosler C."/>
            <person name="Glodek A."/>
            <person name="Gu Z."/>
            <person name="Holt R.A."/>
            <person name="Jennings D."/>
            <person name="Kraft C.L."/>
            <person name="Lu F."/>
            <person name="Nguyen T."/>
            <person name="Nusskern D.R."/>
            <person name="Pfannkoch C.M."/>
            <person name="Sitter C."/>
            <person name="Sutton G.G."/>
            <person name="Venter J.C."/>
            <person name="Wang Z."/>
            <person name="Woodage T."/>
            <person name="Zheng X.H."/>
            <person name="Zhong F."/>
        </authorList>
    </citation>
    <scope>NUCLEOTIDE SEQUENCE [LARGE SCALE GENOMIC DNA]</scope>
    <source>
        <strain>BN</strain>
        <strain evidence="2">Sprague-Dawley</strain>
    </source>
</reference>
<dbReference type="EMBL" id="CH473971">
    <property type="protein sequence ID" value="EDM14447.1"/>
    <property type="molecule type" value="Genomic_DNA"/>
</dbReference>
<dbReference type="Proteomes" id="UP000234681">
    <property type="component" value="Chromosome 18"/>
</dbReference>
<protein>
    <submittedName>
        <fullName evidence="1">RCG46615</fullName>
    </submittedName>
</protein>
<proteinExistence type="predicted"/>
<feature type="non-terminal residue" evidence="1">
    <location>
        <position position="41"/>
    </location>
</feature>